<gene>
    <name evidence="1" type="ORF">D3M95_08825</name>
</gene>
<dbReference type="Proteomes" id="UP000285278">
    <property type="component" value="Unassembled WGS sequence"/>
</dbReference>
<organism evidence="1 2">
    <name type="scientific">Corynebacterium falsenii</name>
    <dbReference type="NCBI Taxonomy" id="108486"/>
    <lineage>
        <taxon>Bacteria</taxon>
        <taxon>Bacillati</taxon>
        <taxon>Actinomycetota</taxon>
        <taxon>Actinomycetes</taxon>
        <taxon>Mycobacteriales</taxon>
        <taxon>Corynebacteriaceae</taxon>
        <taxon>Corynebacterium</taxon>
    </lineage>
</organism>
<evidence type="ECO:0000313" key="2">
    <source>
        <dbReference type="Proteomes" id="UP000285278"/>
    </source>
</evidence>
<dbReference type="OrthoDB" id="4412581at2"/>
<dbReference type="EMBL" id="QXJK01000010">
    <property type="protein sequence ID" value="RIX33989.1"/>
    <property type="molecule type" value="Genomic_DNA"/>
</dbReference>
<sequence>MNILLQIQEIVGAPIKDLLLQIQGGLPSVTLPPVNITAPENVTFGDANLGSSNFGNGLGSTFGDANLGSSNFLNGLNTAAE</sequence>
<keyword evidence="2" id="KW-1185">Reference proteome</keyword>
<proteinExistence type="predicted"/>
<reference evidence="1 2" key="1">
    <citation type="submission" date="2018-09" db="EMBL/GenBank/DDBJ databases">
        <title>Optimization and identification of Corynebacterium falsenii FN1-14 from fish paste.</title>
        <authorList>
            <person name="Daroonpunt R."/>
            <person name="Tanasupawat S."/>
        </authorList>
    </citation>
    <scope>NUCLEOTIDE SEQUENCE [LARGE SCALE GENOMIC DNA]</scope>
    <source>
        <strain evidence="1 2">FN1-14</strain>
    </source>
</reference>
<dbReference type="STRING" id="1451189.CFAL_02660"/>
<protein>
    <submittedName>
        <fullName evidence="1">Uncharacterized protein</fullName>
    </submittedName>
</protein>
<dbReference type="RefSeq" id="WP_119665070.1">
    <property type="nucleotide sequence ID" value="NZ_QXJK01000010.1"/>
</dbReference>
<comment type="caution">
    <text evidence="1">The sequence shown here is derived from an EMBL/GenBank/DDBJ whole genome shotgun (WGS) entry which is preliminary data.</text>
</comment>
<accession>A0A418Q5R9</accession>
<evidence type="ECO:0000313" key="1">
    <source>
        <dbReference type="EMBL" id="RIX33989.1"/>
    </source>
</evidence>
<name>A0A418Q5R9_9CORY</name>
<dbReference type="AlphaFoldDB" id="A0A418Q5R9"/>